<dbReference type="HOGENOM" id="CLU_047522_1_0_6"/>
<protein>
    <submittedName>
        <fullName evidence="5">Transcriptional regulator, AraC family</fullName>
    </submittedName>
</protein>
<evidence type="ECO:0000313" key="6">
    <source>
        <dbReference type="Proteomes" id="UP000009073"/>
    </source>
</evidence>
<dbReference type="InterPro" id="IPR018062">
    <property type="entry name" value="HTH_AraC-typ_CS"/>
</dbReference>
<dbReference type="InterPro" id="IPR020449">
    <property type="entry name" value="Tscrpt_reg_AraC-type_HTH"/>
</dbReference>
<keyword evidence="3" id="KW-0804">Transcription</keyword>
<reference evidence="6" key="1">
    <citation type="submission" date="2009-05" db="EMBL/GenBank/DDBJ databases">
        <title>Complete sequence of Tolumonas auensis DSM 9187.</title>
        <authorList>
            <consortium name="US DOE Joint Genome Institute"/>
            <person name="Lucas S."/>
            <person name="Copeland A."/>
            <person name="Lapidus A."/>
            <person name="Glavina del Rio T."/>
            <person name="Tice H."/>
            <person name="Bruce D."/>
            <person name="Goodwin L."/>
            <person name="Pitluck S."/>
            <person name="Chertkov O."/>
            <person name="Brettin T."/>
            <person name="Detter J.C."/>
            <person name="Han C."/>
            <person name="Larimer F."/>
            <person name="Land M."/>
            <person name="Hauser L."/>
            <person name="Kyrpides N."/>
            <person name="Mikhailova N."/>
            <person name="Spring S."/>
            <person name="Beller H."/>
        </authorList>
    </citation>
    <scope>NUCLEOTIDE SEQUENCE [LARGE SCALE GENOMIC DNA]</scope>
    <source>
        <strain evidence="6">DSM 9187 / TA4</strain>
    </source>
</reference>
<dbReference type="EMBL" id="CP001616">
    <property type="protein sequence ID" value="ACQ93325.1"/>
    <property type="molecule type" value="Genomic_DNA"/>
</dbReference>
<evidence type="ECO:0000256" key="2">
    <source>
        <dbReference type="ARBA" id="ARBA00023125"/>
    </source>
</evidence>
<dbReference type="AlphaFoldDB" id="C4LFF8"/>
<proteinExistence type="predicted"/>
<dbReference type="PROSITE" id="PS00041">
    <property type="entry name" value="HTH_ARAC_FAMILY_1"/>
    <property type="match status" value="1"/>
</dbReference>
<organism evidence="5 6">
    <name type="scientific">Tolumonas auensis (strain DSM 9187 / NBRC 110442 / TA 4)</name>
    <dbReference type="NCBI Taxonomy" id="595494"/>
    <lineage>
        <taxon>Bacteria</taxon>
        <taxon>Pseudomonadati</taxon>
        <taxon>Pseudomonadota</taxon>
        <taxon>Gammaproteobacteria</taxon>
        <taxon>Aeromonadales</taxon>
        <taxon>Aeromonadaceae</taxon>
        <taxon>Tolumonas</taxon>
    </lineage>
</organism>
<dbReference type="InterPro" id="IPR009057">
    <property type="entry name" value="Homeodomain-like_sf"/>
</dbReference>
<gene>
    <name evidence="5" type="ordered locus">Tola_1715</name>
</gene>
<evidence type="ECO:0000313" key="5">
    <source>
        <dbReference type="EMBL" id="ACQ93325.1"/>
    </source>
</evidence>
<dbReference type="InterPro" id="IPR018060">
    <property type="entry name" value="HTH_AraC"/>
</dbReference>
<dbReference type="Proteomes" id="UP000009073">
    <property type="component" value="Chromosome"/>
</dbReference>
<keyword evidence="2" id="KW-0238">DNA-binding</keyword>
<feature type="domain" description="HTH araC/xylS-type" evidence="4">
    <location>
        <begin position="236"/>
        <end position="338"/>
    </location>
</feature>
<dbReference type="PANTHER" id="PTHR47894">
    <property type="entry name" value="HTH-TYPE TRANSCRIPTIONAL REGULATOR GADX"/>
    <property type="match status" value="1"/>
</dbReference>
<evidence type="ECO:0000256" key="1">
    <source>
        <dbReference type="ARBA" id="ARBA00023015"/>
    </source>
</evidence>
<keyword evidence="6" id="KW-1185">Reference proteome</keyword>
<dbReference type="GO" id="GO:0003700">
    <property type="term" value="F:DNA-binding transcription factor activity"/>
    <property type="evidence" value="ECO:0007669"/>
    <property type="project" value="InterPro"/>
</dbReference>
<dbReference type="Pfam" id="PF12833">
    <property type="entry name" value="HTH_18"/>
    <property type="match status" value="1"/>
</dbReference>
<dbReference type="SMART" id="SM00342">
    <property type="entry name" value="HTH_ARAC"/>
    <property type="match status" value="1"/>
</dbReference>
<keyword evidence="1" id="KW-0805">Transcription regulation</keyword>
<dbReference type="Gene3D" id="1.10.10.60">
    <property type="entry name" value="Homeodomain-like"/>
    <property type="match status" value="1"/>
</dbReference>
<dbReference type="KEGG" id="tau:Tola_1715"/>
<dbReference type="PRINTS" id="PR00032">
    <property type="entry name" value="HTHARAC"/>
</dbReference>
<dbReference type="RefSeq" id="WP_015878796.1">
    <property type="nucleotide sequence ID" value="NC_012691.1"/>
</dbReference>
<evidence type="ECO:0000259" key="4">
    <source>
        <dbReference type="PROSITE" id="PS01124"/>
    </source>
</evidence>
<dbReference type="PROSITE" id="PS01124">
    <property type="entry name" value="HTH_ARAC_FAMILY_2"/>
    <property type="match status" value="1"/>
</dbReference>
<accession>C4LFF8</accession>
<dbReference type="GO" id="GO:0000976">
    <property type="term" value="F:transcription cis-regulatory region binding"/>
    <property type="evidence" value="ECO:0007669"/>
    <property type="project" value="TreeGrafter"/>
</dbReference>
<sequence>MNNISVSSKEINRLLSFLNKENVNIESLLQKSKIDMYEIKSKSARISLDKYILFNQEINEYPHVLDNFFSSSILREYYNDYPELFSLCLNEKNAFNAIDVFVSFKNIINSCSKVFITGSDFETKYVYQGPDYIDKVFFDVFSVLTVSILYSLVKEYSKDFSVKIEFKGECPKNYNVINKFFGVECNWNASVSSITFLNGDLMKAFCAYNDVLNVMQKNLVCNINNEIKQKTSEYSFKVRDYISHKLNDCYLSDDDILLDLCSLLDISRWTLNRRLKLENTNFKELLREEKVKLACHLLAESDHNVMKVSEMLGFSSQSVFSRFFKDNVGVNPREYRRI</sequence>
<dbReference type="eggNOG" id="COG2207">
    <property type="taxonomic scope" value="Bacteria"/>
</dbReference>
<evidence type="ECO:0000256" key="3">
    <source>
        <dbReference type="ARBA" id="ARBA00023163"/>
    </source>
</evidence>
<reference evidence="5 6" key="2">
    <citation type="journal article" date="2011" name="Stand. Genomic Sci.">
        <title>Complete genome sequence of Tolumonas auensis type strain (TA 4).</title>
        <authorList>
            <person name="Chertkov O."/>
            <person name="Copeland A."/>
            <person name="Lucas S."/>
            <person name="Lapidus A."/>
            <person name="Berry K.W."/>
            <person name="Detter J.C."/>
            <person name="Del Rio T.G."/>
            <person name="Hammon N."/>
            <person name="Dalin E."/>
            <person name="Tice H."/>
            <person name="Pitluck S."/>
            <person name="Richardson P."/>
            <person name="Bruce D."/>
            <person name="Goodwin L."/>
            <person name="Han C."/>
            <person name="Tapia R."/>
            <person name="Saunders E."/>
            <person name="Schmutz J."/>
            <person name="Brettin T."/>
            <person name="Larimer F."/>
            <person name="Land M."/>
            <person name="Hauser L."/>
            <person name="Spring S."/>
            <person name="Rohde M."/>
            <person name="Kyrpides N.C."/>
            <person name="Ivanova N."/>
            <person name="Goker M."/>
            <person name="Beller H.R."/>
            <person name="Klenk H.P."/>
            <person name="Woyke T."/>
        </authorList>
    </citation>
    <scope>NUCLEOTIDE SEQUENCE [LARGE SCALE GENOMIC DNA]</scope>
    <source>
        <strain evidence="6">DSM 9187 / TA4</strain>
    </source>
</reference>
<dbReference type="PANTHER" id="PTHR47894:SF4">
    <property type="entry name" value="HTH-TYPE TRANSCRIPTIONAL REGULATOR GADX"/>
    <property type="match status" value="1"/>
</dbReference>
<dbReference type="STRING" id="595494.Tola_1715"/>
<dbReference type="SUPFAM" id="SSF46689">
    <property type="entry name" value="Homeodomain-like"/>
    <property type="match status" value="1"/>
</dbReference>
<name>C4LFF8_TOLAT</name>
<dbReference type="GO" id="GO:0005829">
    <property type="term" value="C:cytosol"/>
    <property type="evidence" value="ECO:0007669"/>
    <property type="project" value="TreeGrafter"/>
</dbReference>